<evidence type="ECO:0000313" key="4">
    <source>
        <dbReference type="Proteomes" id="UP000028534"/>
    </source>
</evidence>
<name>A0A084EF83_SPHYA</name>
<dbReference type="SMART" id="SM00342">
    <property type="entry name" value="HTH_ARAC"/>
    <property type="match status" value="1"/>
</dbReference>
<evidence type="ECO:0000313" key="2">
    <source>
        <dbReference type="EMBL" id="AYO75522.1"/>
    </source>
</evidence>
<dbReference type="InterPro" id="IPR011051">
    <property type="entry name" value="RmlC_Cupin_sf"/>
</dbReference>
<dbReference type="PROSITE" id="PS01124">
    <property type="entry name" value="HTH_ARAC_FAMILY_2"/>
    <property type="match status" value="1"/>
</dbReference>
<dbReference type="PANTHER" id="PTHR11019">
    <property type="entry name" value="HTH-TYPE TRANSCRIPTIONAL REGULATOR NIMR"/>
    <property type="match status" value="1"/>
</dbReference>
<dbReference type="EMBL" id="JGVR01000030">
    <property type="protein sequence ID" value="KEZ16625.1"/>
    <property type="molecule type" value="Genomic_DNA"/>
</dbReference>
<dbReference type="Proteomes" id="UP000280708">
    <property type="component" value="Plasmid pF1"/>
</dbReference>
<dbReference type="GO" id="GO:0043565">
    <property type="term" value="F:sequence-specific DNA binding"/>
    <property type="evidence" value="ECO:0007669"/>
    <property type="project" value="InterPro"/>
</dbReference>
<dbReference type="AlphaFoldDB" id="A0A084EF83"/>
<geneLocation type="plasmid" evidence="5">
    <name>pf1</name>
</geneLocation>
<dbReference type="EMBL" id="CP033227">
    <property type="protein sequence ID" value="AYO75522.1"/>
    <property type="molecule type" value="Genomic_DNA"/>
</dbReference>
<dbReference type="eggNOG" id="COG2207">
    <property type="taxonomic scope" value="Bacteria"/>
</dbReference>
<evidence type="ECO:0000313" key="3">
    <source>
        <dbReference type="EMBL" id="KEZ16625.1"/>
    </source>
</evidence>
<dbReference type="Proteomes" id="UP000028534">
    <property type="component" value="Unassembled WGS sequence"/>
</dbReference>
<evidence type="ECO:0000313" key="5">
    <source>
        <dbReference type="Proteomes" id="UP000280708"/>
    </source>
</evidence>
<reference evidence="2 5" key="2">
    <citation type="submission" date="2018-10" db="EMBL/GenBank/DDBJ databases">
        <title>Characterization and genome analysis of a novel bacterium Sphingobium yanoikuyae SJTF8 capable of degrading PAHs.</title>
        <authorList>
            <person name="Yin C."/>
            <person name="Xiong W."/>
            <person name="Liang R."/>
        </authorList>
    </citation>
    <scope>NUCLEOTIDE SEQUENCE [LARGE SCALE GENOMIC DNA]</scope>
    <source>
        <strain evidence="2 5">SJTF8</strain>
        <plasmid evidence="2">pF1</plasmid>
        <plasmid evidence="5">pf1</plasmid>
    </source>
</reference>
<organism evidence="3 4">
    <name type="scientific">Sphingobium yanoikuyae</name>
    <name type="common">Sphingomonas yanoikuyae</name>
    <dbReference type="NCBI Taxonomy" id="13690"/>
    <lineage>
        <taxon>Bacteria</taxon>
        <taxon>Pseudomonadati</taxon>
        <taxon>Pseudomonadota</taxon>
        <taxon>Alphaproteobacteria</taxon>
        <taxon>Sphingomonadales</taxon>
        <taxon>Sphingomonadaceae</taxon>
        <taxon>Sphingobium</taxon>
    </lineage>
</organism>
<dbReference type="PANTHER" id="PTHR11019:SF159">
    <property type="entry name" value="TRANSCRIPTIONAL REGULATOR-RELATED"/>
    <property type="match status" value="1"/>
</dbReference>
<feature type="domain" description="HTH araC/xylS-type" evidence="1">
    <location>
        <begin position="184"/>
        <end position="269"/>
    </location>
</feature>
<reference evidence="3 4" key="1">
    <citation type="submission" date="2014-03" db="EMBL/GenBank/DDBJ databases">
        <title>Genome sequence of Sphingobium yanoikuyae B1.</title>
        <authorList>
            <person name="Gan H.M."/>
            <person name="Gan H.Y."/>
            <person name="Savka M.A."/>
        </authorList>
    </citation>
    <scope>NUCLEOTIDE SEQUENCE [LARGE SCALE GENOMIC DNA]</scope>
    <source>
        <strain evidence="3 4">B1</strain>
    </source>
</reference>
<proteinExistence type="predicted"/>
<dbReference type="Gene3D" id="1.10.10.60">
    <property type="entry name" value="Homeodomain-like"/>
    <property type="match status" value="1"/>
</dbReference>
<sequence length="272" mass="28838">MSMHLPERQVCMAPSPGQGADMAPSAKFAVIVAEESHASAWSGLEQVQPEYDILYASSSVLSLGTVGGRWIAPAACGIFVPAGVAHTLELSSAGCVTCALIPRSDSENADGTCRVIGISDLVRELLDAAAKLPLDGPEKGRDRLVLDLLPLEIARAASLPIGLPMPADPHLARKCTDFASMPHSDMSIDRWAADLSMSRRRFTSFFRRETGVAFKAWVRQACFAIAMVRLAKGDSLGLVAASCGYSSPAGLCTLIKRLSGAASVRRALRTAR</sequence>
<dbReference type="GO" id="GO:0003700">
    <property type="term" value="F:DNA-binding transcription factor activity"/>
    <property type="evidence" value="ECO:0007669"/>
    <property type="project" value="InterPro"/>
</dbReference>
<protein>
    <submittedName>
        <fullName evidence="3">AraC family transcriptional regulator</fullName>
    </submittedName>
</protein>
<dbReference type="Pfam" id="PF12833">
    <property type="entry name" value="HTH_18"/>
    <property type="match status" value="1"/>
</dbReference>
<dbReference type="InterPro" id="IPR018060">
    <property type="entry name" value="HTH_AraC"/>
</dbReference>
<dbReference type="SUPFAM" id="SSF51182">
    <property type="entry name" value="RmlC-like cupins"/>
    <property type="match status" value="1"/>
</dbReference>
<accession>A0A084EF83</accession>
<geneLocation type="plasmid" evidence="2">
    <name>pF1</name>
</geneLocation>
<gene>
    <name evidence="3" type="ORF">CP98_04053</name>
    <name evidence="2" type="ORF">EBF16_00505</name>
</gene>
<evidence type="ECO:0000259" key="1">
    <source>
        <dbReference type="PROSITE" id="PS01124"/>
    </source>
</evidence>
<keyword evidence="2" id="KW-0614">Plasmid</keyword>
<dbReference type="PATRIC" id="fig|13690.10.peg.4164"/>